<feature type="domain" description="PD-(D/E)XK endonuclease-like" evidence="2">
    <location>
        <begin position="65"/>
        <end position="262"/>
    </location>
</feature>
<evidence type="ECO:0000256" key="1">
    <source>
        <dbReference type="SAM" id="MobiDB-lite"/>
    </source>
</evidence>
<gene>
    <name evidence="3" type="ORF">HYG81_15895</name>
</gene>
<dbReference type="Pfam" id="PF12705">
    <property type="entry name" value="PDDEXK_1"/>
    <property type="match status" value="1"/>
</dbReference>
<keyword evidence="4" id="KW-1185">Reference proteome</keyword>
<evidence type="ECO:0000259" key="2">
    <source>
        <dbReference type="Pfam" id="PF12705"/>
    </source>
</evidence>
<dbReference type="InterPro" id="IPR011604">
    <property type="entry name" value="PDDEXK-like_dom_sf"/>
</dbReference>
<dbReference type="RefSeq" id="WP_180840735.1">
    <property type="nucleotide sequence ID" value="NZ_CP059154.1"/>
</dbReference>
<proteinExistence type="predicted"/>
<sequence length="362" mass="41244">MAQTTSDSTLPDRQQSSEPAEELLDLLSPQQFREWYQDRQWRKNIENGQPYFNGPGSIPDPERHSPSQLLQCHRKLVYRQENAPAEQPDPRGIFWFGTRFEEDLLFPFLNRAVTGTDTYVQNSIWIDFTVQSDAGELRIKGATDPVIVDSDATPILPTEVKTKSSVDSIREPNRHHRAQVHAYLVGLSKKFEQDFTDAVLVYGGREALELKTFHVEFDAEFWDEVVVDWAEQHTQYRVDGELPPADPEYDWECRFCSYRTRCGKGDTDHRDVDPNGLLVGYGGYPLSAVIEYLDDNPDESLTPTLAKKFPKLVEEYGVVNWFCQRCSSEIGWDKVDPQGSPICPLCADQDEISSLSLASGEL</sequence>
<dbReference type="AlphaFoldDB" id="A0A7D6GV74"/>
<feature type="region of interest" description="Disordered" evidence="1">
    <location>
        <begin position="46"/>
        <end position="66"/>
    </location>
</feature>
<dbReference type="Proteomes" id="UP000510869">
    <property type="component" value="Chromosome"/>
</dbReference>
<name>A0A7D6GV74_9EURY</name>
<evidence type="ECO:0000313" key="4">
    <source>
        <dbReference type="Proteomes" id="UP000510869"/>
    </source>
</evidence>
<dbReference type="EMBL" id="CP059154">
    <property type="protein sequence ID" value="QLK25546.1"/>
    <property type="molecule type" value="Genomic_DNA"/>
</dbReference>
<dbReference type="GeneID" id="56144718"/>
<evidence type="ECO:0000313" key="3">
    <source>
        <dbReference type="EMBL" id="QLK25546.1"/>
    </source>
</evidence>
<dbReference type="KEGG" id="nay:HYG81_15895"/>
<feature type="region of interest" description="Disordered" evidence="1">
    <location>
        <begin position="1"/>
        <end position="24"/>
    </location>
</feature>
<feature type="compositionally biased region" description="Polar residues" evidence="1">
    <location>
        <begin position="1"/>
        <end position="18"/>
    </location>
</feature>
<accession>A0A7D6GV74</accession>
<dbReference type="Gene3D" id="3.90.320.10">
    <property type="match status" value="1"/>
</dbReference>
<organism evidence="3 4">
    <name type="scientific">Natrinema zhouii</name>
    <dbReference type="NCBI Taxonomy" id="1710539"/>
    <lineage>
        <taxon>Archaea</taxon>
        <taxon>Methanobacteriati</taxon>
        <taxon>Methanobacteriota</taxon>
        <taxon>Stenosarchaea group</taxon>
        <taxon>Halobacteria</taxon>
        <taxon>Halobacteriales</taxon>
        <taxon>Natrialbaceae</taxon>
        <taxon>Natrinema</taxon>
    </lineage>
</organism>
<reference evidence="3 4" key="1">
    <citation type="submission" date="2020-07" db="EMBL/GenBank/DDBJ databases">
        <title>Natrinema (YPL30) sp. nov. and Haloterrigena xxxxxx (YPL8) sp. nov., isolated from a salt mine.</title>
        <authorList>
            <person name="Cui H."/>
        </authorList>
    </citation>
    <scope>NUCLEOTIDE SEQUENCE [LARGE SCALE GENOMIC DNA]</scope>
    <source>
        <strain evidence="3 4">YPL13</strain>
    </source>
</reference>
<protein>
    <submittedName>
        <fullName evidence="3">PD-(D/E)XK nuclease family protein</fullName>
    </submittedName>
</protein>
<dbReference type="InterPro" id="IPR038726">
    <property type="entry name" value="PDDEXK_AddAB-type"/>
</dbReference>
<dbReference type="OrthoDB" id="203655at2157"/>